<dbReference type="InterPro" id="IPR051806">
    <property type="entry name" value="HAD-like_SPP"/>
</dbReference>
<dbReference type="Gene3D" id="3.40.50.1000">
    <property type="entry name" value="HAD superfamily/HAD-like"/>
    <property type="match status" value="1"/>
</dbReference>
<dbReference type="Gene3D" id="1.10.150.240">
    <property type="entry name" value="Putative phosphatase, domain 2"/>
    <property type="match status" value="1"/>
</dbReference>
<dbReference type="EMBL" id="BMOQ01000004">
    <property type="protein sequence ID" value="GGN16403.1"/>
    <property type="molecule type" value="Genomic_DNA"/>
</dbReference>
<protein>
    <submittedName>
        <fullName evidence="2">Haloacid dehalogenase</fullName>
    </submittedName>
</protein>
<dbReference type="InterPro" id="IPR036412">
    <property type="entry name" value="HAD-like_sf"/>
</dbReference>
<dbReference type="SFLD" id="SFLDG01129">
    <property type="entry name" value="C1.5:_HAD__Beta-PGM__Phosphata"/>
    <property type="match status" value="1"/>
</dbReference>
<dbReference type="PANTHER" id="PTHR43481:SF4">
    <property type="entry name" value="GLYCEROL-1-PHOSPHATE PHOSPHOHYDROLASE 1-RELATED"/>
    <property type="match status" value="1"/>
</dbReference>
<dbReference type="AlphaFoldDB" id="A0A830GBS1"/>
<evidence type="ECO:0000313" key="2">
    <source>
        <dbReference type="EMBL" id="GGN16403.1"/>
    </source>
</evidence>
<dbReference type="SFLD" id="SFLDS00003">
    <property type="entry name" value="Haloacid_Dehalogenase"/>
    <property type="match status" value="1"/>
</dbReference>
<comment type="caution">
    <text evidence="2">The sequence shown here is derived from an EMBL/GenBank/DDBJ whole genome shotgun (WGS) entry which is preliminary data.</text>
</comment>
<dbReference type="RefSeq" id="WP_188878250.1">
    <property type="nucleotide sequence ID" value="NZ_BMOQ01000004.1"/>
</dbReference>
<evidence type="ECO:0000256" key="1">
    <source>
        <dbReference type="ARBA" id="ARBA00007958"/>
    </source>
</evidence>
<dbReference type="NCBIfam" id="TIGR01509">
    <property type="entry name" value="HAD-SF-IA-v3"/>
    <property type="match status" value="1"/>
</dbReference>
<name>A0A830GBS1_9EURY</name>
<accession>A0A830GBS1</accession>
<dbReference type="InterPro" id="IPR023198">
    <property type="entry name" value="PGP-like_dom2"/>
</dbReference>
<dbReference type="SUPFAM" id="SSF56784">
    <property type="entry name" value="HAD-like"/>
    <property type="match status" value="1"/>
</dbReference>
<comment type="similarity">
    <text evidence="1">Belongs to the HAD-like hydrolase superfamily.</text>
</comment>
<dbReference type="GO" id="GO:0050308">
    <property type="term" value="F:sugar-phosphatase activity"/>
    <property type="evidence" value="ECO:0007669"/>
    <property type="project" value="TreeGrafter"/>
</dbReference>
<organism evidence="2 3">
    <name type="scientific">Halarchaeum nitratireducens</name>
    <dbReference type="NCBI Taxonomy" id="489913"/>
    <lineage>
        <taxon>Archaea</taxon>
        <taxon>Methanobacteriati</taxon>
        <taxon>Methanobacteriota</taxon>
        <taxon>Stenosarchaea group</taxon>
        <taxon>Halobacteria</taxon>
        <taxon>Halobacteriales</taxon>
        <taxon>Halobacteriaceae</taxon>
    </lineage>
</organism>
<dbReference type="InterPro" id="IPR023214">
    <property type="entry name" value="HAD_sf"/>
</dbReference>
<evidence type="ECO:0000313" key="3">
    <source>
        <dbReference type="Proteomes" id="UP000608850"/>
    </source>
</evidence>
<dbReference type="SFLD" id="SFLDG01135">
    <property type="entry name" value="C1.5.6:_HAD__Beta-PGM__Phospha"/>
    <property type="match status" value="1"/>
</dbReference>
<reference evidence="2 3" key="1">
    <citation type="journal article" date="2019" name="Int. J. Syst. Evol. Microbiol.">
        <title>The Global Catalogue of Microorganisms (GCM) 10K type strain sequencing project: providing services to taxonomists for standard genome sequencing and annotation.</title>
        <authorList>
            <consortium name="The Broad Institute Genomics Platform"/>
            <consortium name="The Broad Institute Genome Sequencing Center for Infectious Disease"/>
            <person name="Wu L."/>
            <person name="Ma J."/>
        </authorList>
    </citation>
    <scope>NUCLEOTIDE SEQUENCE [LARGE SCALE GENOMIC DNA]</scope>
    <source>
        <strain evidence="2 3">JCM 16331</strain>
    </source>
</reference>
<dbReference type="Pfam" id="PF00702">
    <property type="entry name" value="Hydrolase"/>
    <property type="match status" value="1"/>
</dbReference>
<proteinExistence type="inferred from homology"/>
<gene>
    <name evidence="2" type="primary">yhfA</name>
    <name evidence="2" type="ORF">GCM10009021_16230</name>
</gene>
<dbReference type="InterPro" id="IPR006439">
    <property type="entry name" value="HAD-SF_hydro_IA"/>
</dbReference>
<dbReference type="OrthoDB" id="372285at2157"/>
<sequence length="216" mass="23418">MAIEAVVFDMDGVVVDSERYWVAELSEILATAVPGADLAPESVVGINVYDQYELLAADHDIAVTRDEYFDLFDRHATTVYTEKASLTDGFHDLLAEIRARDRPLALVTSSFPNWVEMVFERFDLDDAFDVVVTAAEEDVPGKPEPDLYELAAARLGVAPSDVLVVEDSEHGVAAADAAGAYVVGYQHGVSTDMDHDGADAIATDPETLRARVLDAL</sequence>
<dbReference type="PANTHER" id="PTHR43481">
    <property type="entry name" value="FRUCTOSE-1-PHOSPHATE PHOSPHATASE"/>
    <property type="match status" value="1"/>
</dbReference>
<keyword evidence="3" id="KW-1185">Reference proteome</keyword>
<dbReference type="Proteomes" id="UP000608850">
    <property type="component" value="Unassembled WGS sequence"/>
</dbReference>